<dbReference type="SUPFAM" id="SSF56219">
    <property type="entry name" value="DNase I-like"/>
    <property type="match status" value="1"/>
</dbReference>
<dbReference type="Gene3D" id="3.60.10.10">
    <property type="entry name" value="Endonuclease/exonuclease/phosphatase"/>
    <property type="match status" value="1"/>
</dbReference>
<dbReference type="InterPro" id="IPR052560">
    <property type="entry name" value="RdDP_mobile_element"/>
</dbReference>
<reference evidence="2" key="1">
    <citation type="submission" date="2018-04" db="EMBL/GenBank/DDBJ databases">
        <title>Transcriptome assembly of Sipha flava.</title>
        <authorList>
            <person name="Scully E.D."/>
            <person name="Geib S.M."/>
            <person name="Palmer N.A."/>
            <person name="Koch K."/>
            <person name="Bradshaw J."/>
            <person name="Heng-Moss T."/>
            <person name="Sarath G."/>
        </authorList>
    </citation>
    <scope>NUCLEOTIDE SEQUENCE</scope>
</reference>
<dbReference type="CDD" id="cd01650">
    <property type="entry name" value="RT_nLTR_like"/>
    <property type="match status" value="1"/>
</dbReference>
<gene>
    <name evidence="2" type="primary">RTase_4</name>
    <name evidence="2" type="ORF">g.8597</name>
</gene>
<dbReference type="Pfam" id="PF14529">
    <property type="entry name" value="Exo_endo_phos_2"/>
    <property type="match status" value="1"/>
</dbReference>
<dbReference type="InterPro" id="IPR000477">
    <property type="entry name" value="RT_dom"/>
</dbReference>
<dbReference type="EMBL" id="GGMS01013279">
    <property type="protein sequence ID" value="MBY82482.1"/>
    <property type="molecule type" value="Transcribed_RNA"/>
</dbReference>
<dbReference type="PROSITE" id="PS50878">
    <property type="entry name" value="RT_POL"/>
    <property type="match status" value="1"/>
</dbReference>
<evidence type="ECO:0000313" key="2">
    <source>
        <dbReference type="EMBL" id="MBY82482.1"/>
    </source>
</evidence>
<dbReference type="Pfam" id="PF00078">
    <property type="entry name" value="RVT_1"/>
    <property type="match status" value="1"/>
</dbReference>
<keyword evidence="2" id="KW-0695">RNA-directed DNA polymerase</keyword>
<dbReference type="InterPro" id="IPR036691">
    <property type="entry name" value="Endo/exonu/phosph_ase_sf"/>
</dbReference>
<proteinExistence type="predicted"/>
<dbReference type="InterPro" id="IPR043502">
    <property type="entry name" value="DNA/RNA_pol_sf"/>
</dbReference>
<organism evidence="2">
    <name type="scientific">Sipha flava</name>
    <name type="common">yellow sugarcane aphid</name>
    <dbReference type="NCBI Taxonomy" id="143950"/>
    <lineage>
        <taxon>Eukaryota</taxon>
        <taxon>Metazoa</taxon>
        <taxon>Ecdysozoa</taxon>
        <taxon>Arthropoda</taxon>
        <taxon>Hexapoda</taxon>
        <taxon>Insecta</taxon>
        <taxon>Pterygota</taxon>
        <taxon>Neoptera</taxon>
        <taxon>Paraneoptera</taxon>
        <taxon>Hemiptera</taxon>
        <taxon>Sternorrhyncha</taxon>
        <taxon>Aphidomorpha</taxon>
        <taxon>Aphidoidea</taxon>
        <taxon>Aphididae</taxon>
        <taxon>Sipha</taxon>
    </lineage>
</organism>
<dbReference type="InterPro" id="IPR005135">
    <property type="entry name" value="Endo/exonuclease/phosphatase"/>
</dbReference>
<evidence type="ECO:0000259" key="1">
    <source>
        <dbReference type="PROSITE" id="PS50878"/>
    </source>
</evidence>
<dbReference type="OrthoDB" id="6620533at2759"/>
<dbReference type="GO" id="GO:0003964">
    <property type="term" value="F:RNA-directed DNA polymerase activity"/>
    <property type="evidence" value="ECO:0007669"/>
    <property type="project" value="UniProtKB-KW"/>
</dbReference>
<dbReference type="PANTHER" id="PTHR36688">
    <property type="entry name" value="ENDO/EXONUCLEASE/PHOSPHATASE DOMAIN-CONTAINING PROTEIN"/>
    <property type="match status" value="1"/>
</dbReference>
<feature type="domain" description="Reverse transcriptase" evidence="1">
    <location>
        <begin position="427"/>
        <end position="646"/>
    </location>
</feature>
<protein>
    <submittedName>
        <fullName evidence="2">Putative RNA-directed DNA polymerase</fullName>
    </submittedName>
</protein>
<sequence>MNKERIDVIALQEIHTKDDNDLQNRGYIAGYIIIGAIHHKQYGIATSYVKENIDDTMVVHKANSGNTQVLSTKIGSITVTNVYKPPNNKWESNLMKTFEHPAIYVGDFNSHNMAWGYEENDENGDILYEWLDTMNMELVFSIKDKGTFRSARWLKEYTPDLSIISKPPNDSKQLASRRILCDFPHSQHRPVVLEYGLKIPIIRSIPKPRWNFRKANWTEFAKELDHLIQWIPAKAECYDRFVGAIKMIAKKYIPRGFRKQFIPGWDETCNELYAEFQRSKDNNIADELINNLNSIRKQRWHEKTENLDFTHSSHKAWSLMKKLGTSNNTTKGQHTLRPNSIATRLKSVGKLLVDKEHKRLIKTELRNHRKMLMPHPTLDTAFTQNDVCNAIKKTKINKAAGFDGIYSEFFKFTEPRTHTWLTMFYNDIIDTEKLPKQFKRAKVIALLKPGKDGHEAADYRPISLLSVTYKILERMILERIQPYIEDVIPIEQAGFREYRGCEEQVLALTTLIESGFQRKFKTSVAFIDLSAAYDTVWRDGLLNKFAKVIPCKKLFTLLDRMLTNRRFKVFLGNKESNWRTVLNGLPQGSVLAPTLFNLYIHDLPVTKGLKFQYADDIAIAYQSTDLEDGGKALTEDLSTMNKYFSK</sequence>
<accession>A0A2S2QZD0</accession>
<dbReference type="PANTHER" id="PTHR36688:SF1">
    <property type="entry name" value="ENDONUCLEASE_EXONUCLEASE_PHOSPHATASE DOMAIN-CONTAINING PROTEIN"/>
    <property type="match status" value="1"/>
</dbReference>
<dbReference type="SUPFAM" id="SSF56672">
    <property type="entry name" value="DNA/RNA polymerases"/>
    <property type="match status" value="1"/>
</dbReference>
<keyword evidence="2" id="KW-0548">Nucleotidyltransferase</keyword>
<keyword evidence="2" id="KW-0808">Transferase</keyword>
<name>A0A2S2QZD0_9HEMI</name>
<dbReference type="AlphaFoldDB" id="A0A2S2QZD0"/>